<dbReference type="InterPro" id="IPR020846">
    <property type="entry name" value="MFS_dom"/>
</dbReference>
<organism evidence="9 10">
    <name type="scientific">Tetrahymena thermophila (strain SB210)</name>
    <dbReference type="NCBI Taxonomy" id="312017"/>
    <lineage>
        <taxon>Eukaryota</taxon>
        <taxon>Sar</taxon>
        <taxon>Alveolata</taxon>
        <taxon>Ciliophora</taxon>
        <taxon>Intramacronucleata</taxon>
        <taxon>Oligohymenophorea</taxon>
        <taxon>Hymenostomatida</taxon>
        <taxon>Tetrahymenina</taxon>
        <taxon>Tetrahymenidae</taxon>
        <taxon>Tetrahymena</taxon>
    </lineage>
</organism>
<accession>X1W3U6</accession>
<feature type="transmembrane region" description="Helical" evidence="7">
    <location>
        <begin position="391"/>
        <end position="412"/>
    </location>
</feature>
<feature type="transmembrane region" description="Helical" evidence="7">
    <location>
        <begin position="236"/>
        <end position="259"/>
    </location>
</feature>
<dbReference type="OrthoDB" id="416030at2759"/>
<dbReference type="Gene3D" id="1.20.1250.20">
    <property type="entry name" value="MFS general substrate transporter like domains"/>
    <property type="match status" value="1"/>
</dbReference>
<dbReference type="InterPro" id="IPR050930">
    <property type="entry name" value="MFS_Vesicular_Transporter"/>
</dbReference>
<dbReference type="AlphaFoldDB" id="X1W3U6"/>
<protein>
    <submittedName>
        <fullName evidence="9">MFS transporter</fullName>
    </submittedName>
</protein>
<feature type="region of interest" description="Disordered" evidence="6">
    <location>
        <begin position="476"/>
        <end position="498"/>
    </location>
</feature>
<dbReference type="InterPro" id="IPR036259">
    <property type="entry name" value="MFS_trans_sf"/>
</dbReference>
<name>X1W3U6_TETTS</name>
<evidence type="ECO:0000256" key="4">
    <source>
        <dbReference type="ARBA" id="ARBA00022989"/>
    </source>
</evidence>
<feature type="transmembrane region" description="Helical" evidence="7">
    <location>
        <begin position="65"/>
        <end position="87"/>
    </location>
</feature>
<dbReference type="InterPro" id="IPR011701">
    <property type="entry name" value="MFS"/>
</dbReference>
<evidence type="ECO:0000313" key="10">
    <source>
        <dbReference type="Proteomes" id="UP000009168"/>
    </source>
</evidence>
<dbReference type="KEGG" id="tet:TTHERM_00283630"/>
<evidence type="ECO:0000256" key="2">
    <source>
        <dbReference type="ARBA" id="ARBA00022448"/>
    </source>
</evidence>
<evidence type="ECO:0000256" key="5">
    <source>
        <dbReference type="ARBA" id="ARBA00023136"/>
    </source>
</evidence>
<feature type="transmembrane region" description="Helical" evidence="7">
    <location>
        <begin position="301"/>
        <end position="319"/>
    </location>
</feature>
<evidence type="ECO:0000256" key="3">
    <source>
        <dbReference type="ARBA" id="ARBA00022692"/>
    </source>
</evidence>
<feature type="compositionally biased region" description="Polar residues" evidence="6">
    <location>
        <begin position="559"/>
        <end position="568"/>
    </location>
</feature>
<evidence type="ECO:0000259" key="8">
    <source>
        <dbReference type="PROSITE" id="PS50850"/>
    </source>
</evidence>
<dbReference type="Proteomes" id="UP000009168">
    <property type="component" value="Unassembled WGS sequence"/>
</dbReference>
<keyword evidence="10" id="KW-1185">Reference proteome</keyword>
<feature type="transmembrane region" description="Helical" evidence="7">
    <location>
        <begin position="424"/>
        <end position="443"/>
    </location>
</feature>
<dbReference type="GeneID" id="24442751"/>
<reference evidence="10" key="1">
    <citation type="journal article" date="2006" name="PLoS Biol.">
        <title>Macronuclear genome sequence of the ciliate Tetrahymena thermophila, a model eukaryote.</title>
        <authorList>
            <person name="Eisen J.A."/>
            <person name="Coyne R.S."/>
            <person name="Wu M."/>
            <person name="Wu D."/>
            <person name="Thiagarajan M."/>
            <person name="Wortman J.R."/>
            <person name="Badger J.H."/>
            <person name="Ren Q."/>
            <person name="Amedeo P."/>
            <person name="Jones K.M."/>
            <person name="Tallon L.J."/>
            <person name="Delcher A.L."/>
            <person name="Salzberg S.L."/>
            <person name="Silva J.C."/>
            <person name="Haas B.J."/>
            <person name="Majoros W.H."/>
            <person name="Farzad M."/>
            <person name="Carlton J.M."/>
            <person name="Smith R.K. Jr."/>
            <person name="Garg J."/>
            <person name="Pearlman R.E."/>
            <person name="Karrer K.M."/>
            <person name="Sun L."/>
            <person name="Manning G."/>
            <person name="Elde N.C."/>
            <person name="Turkewitz A.P."/>
            <person name="Asai D.J."/>
            <person name="Wilkes D.E."/>
            <person name="Wang Y."/>
            <person name="Cai H."/>
            <person name="Collins K."/>
            <person name="Stewart B.A."/>
            <person name="Lee S.R."/>
            <person name="Wilamowska K."/>
            <person name="Weinberg Z."/>
            <person name="Ruzzo W.L."/>
            <person name="Wloga D."/>
            <person name="Gaertig J."/>
            <person name="Frankel J."/>
            <person name="Tsao C.-C."/>
            <person name="Gorovsky M.A."/>
            <person name="Keeling P.J."/>
            <person name="Waller R.F."/>
            <person name="Patron N.J."/>
            <person name="Cherry J.M."/>
            <person name="Stover N.A."/>
            <person name="Krieger C.J."/>
            <person name="del Toro C."/>
            <person name="Ryder H.F."/>
            <person name="Williamson S.C."/>
            <person name="Barbeau R.A."/>
            <person name="Hamilton E.P."/>
            <person name="Orias E."/>
        </authorList>
    </citation>
    <scope>NUCLEOTIDE SEQUENCE [LARGE SCALE GENOMIC DNA]</scope>
    <source>
        <strain evidence="10">SB210</strain>
    </source>
</reference>
<feature type="transmembrane region" description="Helical" evidence="7">
    <location>
        <begin position="33"/>
        <end position="53"/>
    </location>
</feature>
<feature type="transmembrane region" description="Helical" evidence="7">
    <location>
        <begin position="196"/>
        <end position="215"/>
    </location>
</feature>
<evidence type="ECO:0000313" key="9">
    <source>
        <dbReference type="EMBL" id="EAR97974.3"/>
    </source>
</evidence>
<evidence type="ECO:0000256" key="6">
    <source>
        <dbReference type="SAM" id="MobiDB-lite"/>
    </source>
</evidence>
<keyword evidence="5 7" id="KW-0472">Membrane</keyword>
<dbReference type="GO" id="GO:0016020">
    <property type="term" value="C:membrane"/>
    <property type="evidence" value="ECO:0007669"/>
    <property type="project" value="UniProtKB-SubCell"/>
</dbReference>
<feature type="domain" description="Major facilitator superfamily (MFS) profile" evidence="8">
    <location>
        <begin position="34"/>
        <end position="448"/>
    </location>
</feature>
<dbReference type="InParanoid" id="X1W3U6"/>
<sequence length="576" mass="64969">MTLAKNKLDQNLLEERIRKSIQQKSRVKKQIHFNLFTLITISFLQSASVSIIVPFFPPLATKEGAPLICKGLVLGINPIGSFLYSFISGKMLNLLGQKNVFCLGIIIQSISISTFGALYNLNDDAIFICICFFSRLIQGFSRAAISSSFVTYIPQIWPEEFQIKASLIERVGALGTLLGPGIGQVFYTFLGHQMPFYILSFIFLCSLLTLKWLPSNIKINNSVDTSQYYRYLSDKTILATFLVIVGISTAQSFIIPLYAVHIEGLGLTDDLMGYFFSVSSFFYIVFLFLMPRIQKYINRKLFLTFGILIAAIGIEFQAPENLIESLFGINLKKWYLVTIGQCIINIASSMCILPMVPELNQLIIDKETKERQVSVLDTNLIKTFSGMASRIFILGSSLGLFIGPFSAGILYSSFGGQDINEYKNTSRCIAGFQFVIFVIYLILGESYKGFIQQKKLIKTFIRKSQKFNENLLNSKHKSTLKSQNKDSKKQSGKNSVQVMGEQSNLNNNNQEYQSVVIQEHNQNASQFLYQNPNDVSDILLSDNEDESDFLSFGQELSDECTNNEYTENQAEKLDEN</sequence>
<evidence type="ECO:0000256" key="7">
    <source>
        <dbReference type="SAM" id="Phobius"/>
    </source>
</evidence>
<dbReference type="PROSITE" id="PS50850">
    <property type="entry name" value="MFS"/>
    <property type="match status" value="1"/>
</dbReference>
<feature type="transmembrane region" description="Helical" evidence="7">
    <location>
        <begin position="99"/>
        <end position="119"/>
    </location>
</feature>
<dbReference type="RefSeq" id="XP_001018219.3">
    <property type="nucleotide sequence ID" value="XM_001018219.3"/>
</dbReference>
<keyword evidence="3 7" id="KW-0812">Transmembrane</keyword>
<feature type="transmembrane region" description="Helical" evidence="7">
    <location>
        <begin position="271"/>
        <end position="289"/>
    </location>
</feature>
<dbReference type="Pfam" id="PF07690">
    <property type="entry name" value="MFS_1"/>
    <property type="match status" value="1"/>
</dbReference>
<proteinExistence type="predicted"/>
<evidence type="ECO:0000256" key="1">
    <source>
        <dbReference type="ARBA" id="ARBA00004141"/>
    </source>
</evidence>
<feature type="transmembrane region" description="Helical" evidence="7">
    <location>
        <begin position="334"/>
        <end position="356"/>
    </location>
</feature>
<dbReference type="PANTHER" id="PTHR23506">
    <property type="entry name" value="GH10249P"/>
    <property type="match status" value="1"/>
</dbReference>
<gene>
    <name evidence="9" type="ORF">TTHERM_00283630</name>
</gene>
<dbReference type="EMBL" id="GG662656">
    <property type="protein sequence ID" value="EAR97974.3"/>
    <property type="molecule type" value="Genomic_DNA"/>
</dbReference>
<feature type="region of interest" description="Disordered" evidence="6">
    <location>
        <begin position="554"/>
        <end position="576"/>
    </location>
</feature>
<keyword evidence="2" id="KW-0813">Transport</keyword>
<dbReference type="GO" id="GO:0022857">
    <property type="term" value="F:transmembrane transporter activity"/>
    <property type="evidence" value="ECO:0007669"/>
    <property type="project" value="InterPro"/>
</dbReference>
<keyword evidence="4 7" id="KW-1133">Transmembrane helix</keyword>
<dbReference type="STRING" id="312017.X1W3U6"/>
<dbReference type="SUPFAM" id="SSF103473">
    <property type="entry name" value="MFS general substrate transporter"/>
    <property type="match status" value="1"/>
</dbReference>
<comment type="subcellular location">
    <subcellularLocation>
        <location evidence="1">Membrane</location>
        <topology evidence="1">Multi-pass membrane protein</topology>
    </subcellularLocation>
</comment>
<dbReference type="PANTHER" id="PTHR23506:SF26">
    <property type="entry name" value="MFS-TYPE TRANSPORTER SLC18B1"/>
    <property type="match status" value="1"/>
</dbReference>